<reference evidence="3 4" key="1">
    <citation type="submission" date="2013-07" db="EMBL/GenBank/DDBJ databases">
        <title>Draft genome sequence of Pseudoalteromonas luteoviolacea 2ta16.</title>
        <authorList>
            <person name="Allen E.E."/>
            <person name="Azam F."/>
            <person name="Podell S."/>
        </authorList>
    </citation>
    <scope>NUCLEOTIDE SEQUENCE [LARGE SCALE GENOMIC DNA]</scope>
    <source>
        <strain evidence="3 4">2ta16</strain>
    </source>
</reference>
<dbReference type="InterPro" id="IPR036188">
    <property type="entry name" value="FAD/NAD-bd_sf"/>
</dbReference>
<dbReference type="Proteomes" id="UP000017820">
    <property type="component" value="Unassembled WGS sequence"/>
</dbReference>
<dbReference type="GO" id="GO:0000166">
    <property type="term" value="F:nucleotide binding"/>
    <property type="evidence" value="ECO:0007669"/>
    <property type="project" value="UniProtKB-KW"/>
</dbReference>
<feature type="binding site" evidence="2">
    <location>
        <position position="343"/>
    </location>
    <ligand>
        <name>L-tryptophan</name>
        <dbReference type="ChEBI" id="CHEBI:57912"/>
    </ligand>
</feature>
<dbReference type="InterPro" id="IPR006905">
    <property type="entry name" value="Flavin_halogenase"/>
</dbReference>
<sequence>MTKRIQNVLIVGGGTAGWLSASLLKRILKDQINITLIESDDIGTVGVGEASIPPMVNFNAALGLDERTFIEQTKATYKLGIEFEGWGYQDSRYMHAFGELGKSFPFCDFFQVWLKAKQQGLTESLAEYSLNTQAAQANRFAHLQQIPNTQLPGLTYAYHFDAGLYAKLLSRHSQNQGVKRVEGKIIEVLTDPKTGYVTEVVMENDERHSADMYLDCSGLKGLLIEQTLNVGFEDWSHWLPCDSAWALPSEQLDGDIKPYTRAIAKEAGWQWQIPLQHRVGNGYVFSSKFISEQDAKESLLQSLPSSALAEPKLIKFKTGMRRKQWQGNVFAVGLASGFLEPLESTSIHLIQTSILRLIRHFPFNEISDNAVSNVNTEFGNEMKQVRDFIILHYKLTERGDTRFWQWCKNMPIPASLQSKIALFNDTGHCTAKTDDLFQNVAWQQVMVGQGLLPKSHHPLAEQFSDEQLTSLLDSLRTLLRSTVAKLPSHQVFIDKMTK</sequence>
<proteinExistence type="predicted"/>
<dbReference type="PIRSF" id="PIRSF011396">
    <property type="entry name" value="Trp_halogenase"/>
    <property type="match status" value="1"/>
</dbReference>
<feature type="binding site" evidence="2">
    <location>
        <position position="78"/>
    </location>
    <ligand>
        <name>7-chloro-L-tryptophan</name>
        <dbReference type="ChEBI" id="CHEBI:58713"/>
    </ligand>
</feature>
<dbReference type="InterPro" id="IPR050816">
    <property type="entry name" value="Flavin-dep_Halogenase_NPB"/>
</dbReference>
<comment type="caution">
    <text evidence="3">The sequence shown here is derived from an EMBL/GenBank/DDBJ whole genome shotgun (WGS) entry which is preliminary data.</text>
</comment>
<evidence type="ECO:0000256" key="2">
    <source>
        <dbReference type="PIRSR" id="PIRSR011396-2"/>
    </source>
</evidence>
<keyword evidence="2" id="KW-0547">Nucleotide-binding</keyword>
<dbReference type="EMBL" id="AUSV01000086">
    <property type="protein sequence ID" value="ESP92126.1"/>
    <property type="molecule type" value="Genomic_DNA"/>
</dbReference>
<feature type="active site" evidence="1">
    <location>
        <position position="78"/>
    </location>
</feature>
<feature type="binding site" evidence="2">
    <location>
        <begin position="13"/>
        <end position="16"/>
    </location>
    <ligand>
        <name>FAD</name>
        <dbReference type="ChEBI" id="CHEBI:57692"/>
    </ligand>
</feature>
<dbReference type="Gene3D" id="3.50.50.60">
    <property type="entry name" value="FAD/NAD(P)-binding domain"/>
    <property type="match status" value="1"/>
</dbReference>
<dbReference type="Pfam" id="PF04820">
    <property type="entry name" value="Trp_halogenase"/>
    <property type="match status" value="1"/>
</dbReference>
<dbReference type="AlphaFoldDB" id="V4H3S7"/>
<protein>
    <submittedName>
        <fullName evidence="3">Tryptophan halogenase</fullName>
    </submittedName>
</protein>
<accession>V4H3S7</accession>
<organism evidence="3 4">
    <name type="scientific">Pseudoalteromonas luteoviolacea (strain 2ta16)</name>
    <dbReference type="NCBI Taxonomy" id="1353533"/>
    <lineage>
        <taxon>Bacteria</taxon>
        <taxon>Pseudomonadati</taxon>
        <taxon>Pseudomonadota</taxon>
        <taxon>Gammaproteobacteria</taxon>
        <taxon>Alteromonadales</taxon>
        <taxon>Pseudoalteromonadaceae</taxon>
        <taxon>Pseudoalteromonas</taxon>
    </lineage>
</organism>
<dbReference type="SUPFAM" id="SSF51905">
    <property type="entry name" value="FAD/NAD(P)-binding domain"/>
    <property type="match status" value="1"/>
</dbReference>
<dbReference type="GO" id="GO:0004497">
    <property type="term" value="F:monooxygenase activity"/>
    <property type="evidence" value="ECO:0007669"/>
    <property type="project" value="InterPro"/>
</dbReference>
<evidence type="ECO:0000313" key="4">
    <source>
        <dbReference type="Proteomes" id="UP000017820"/>
    </source>
</evidence>
<dbReference type="InterPro" id="IPR033856">
    <property type="entry name" value="Trp_halogen"/>
</dbReference>
<keyword evidence="2" id="KW-0285">Flavoprotein</keyword>
<dbReference type="PANTHER" id="PTHR43747:SF4">
    <property type="entry name" value="FLAVIN-DEPENDENT TRYPTOPHAN HALOGENASE"/>
    <property type="match status" value="1"/>
</dbReference>
<feature type="binding site" evidence="2">
    <location>
        <position position="347"/>
    </location>
    <ligand>
        <name>FAD</name>
        <dbReference type="ChEBI" id="CHEBI:57692"/>
    </ligand>
</feature>
<evidence type="ECO:0000313" key="3">
    <source>
        <dbReference type="EMBL" id="ESP92126.1"/>
    </source>
</evidence>
<keyword evidence="2" id="KW-0274">FAD</keyword>
<dbReference type="PATRIC" id="fig|1353533.3.peg.3557"/>
<dbReference type="RefSeq" id="WP_023400423.1">
    <property type="nucleotide sequence ID" value="NZ_AUSV01000086.1"/>
</dbReference>
<dbReference type="PANTHER" id="PTHR43747">
    <property type="entry name" value="FAD-BINDING PROTEIN"/>
    <property type="match status" value="1"/>
</dbReference>
<name>V4H3S7_PSEL2</name>
<gene>
    <name evidence="3" type="ORF">PL2TA16_04963</name>
</gene>
<feature type="binding site" evidence="2">
    <location>
        <position position="334"/>
    </location>
    <ligand>
        <name>FAD</name>
        <dbReference type="ChEBI" id="CHEBI:57692"/>
    </ligand>
</feature>
<evidence type="ECO:0000256" key="1">
    <source>
        <dbReference type="PIRSR" id="PIRSR011396-1"/>
    </source>
</evidence>